<proteinExistence type="predicted"/>
<dbReference type="SUPFAM" id="SSF46689">
    <property type="entry name" value="Homeodomain-like"/>
    <property type="match status" value="1"/>
</dbReference>
<feature type="compositionally biased region" description="Low complexity" evidence="1">
    <location>
        <begin position="174"/>
        <end position="187"/>
    </location>
</feature>
<dbReference type="OrthoDB" id="4151352at2759"/>
<sequence length="209" mass="24061">MPKELRAASYMQRAAPVVLPSDYTPSSRSSSAWTAEEDDILMNARAAGLNWKPIASRHFPNKTDNACRKRHERLMAQRNAEDWDGPKLELLAKEYMNVRREMWTLLANRVGGEKWQLIEAKCMEKGLKNLQAVHRSAQRRERGMDGDESRIGFSDAEHDIIDDDPPQMSLQQFHQMQQQYHQNQLQQQRHRPQGGRLSIQAMLSPSPSA</sequence>
<feature type="domain" description="Myb-like" evidence="2">
    <location>
        <begin position="25"/>
        <end position="75"/>
    </location>
</feature>
<reference evidence="3" key="1">
    <citation type="journal article" date="2020" name="Stud. Mycol.">
        <title>101 Dothideomycetes genomes: a test case for predicting lifestyles and emergence of pathogens.</title>
        <authorList>
            <person name="Haridas S."/>
            <person name="Albert R."/>
            <person name="Binder M."/>
            <person name="Bloem J."/>
            <person name="Labutti K."/>
            <person name="Salamov A."/>
            <person name="Andreopoulos B."/>
            <person name="Baker S."/>
            <person name="Barry K."/>
            <person name="Bills G."/>
            <person name="Bluhm B."/>
            <person name="Cannon C."/>
            <person name="Castanera R."/>
            <person name="Culley D."/>
            <person name="Daum C."/>
            <person name="Ezra D."/>
            <person name="Gonzalez J."/>
            <person name="Henrissat B."/>
            <person name="Kuo A."/>
            <person name="Liang C."/>
            <person name="Lipzen A."/>
            <person name="Lutzoni F."/>
            <person name="Magnuson J."/>
            <person name="Mondo S."/>
            <person name="Nolan M."/>
            <person name="Ohm R."/>
            <person name="Pangilinan J."/>
            <person name="Park H.-J."/>
            <person name="Ramirez L."/>
            <person name="Alfaro M."/>
            <person name="Sun H."/>
            <person name="Tritt A."/>
            <person name="Yoshinaga Y."/>
            <person name="Zwiers L.-H."/>
            <person name="Turgeon B."/>
            <person name="Goodwin S."/>
            <person name="Spatafora J."/>
            <person name="Crous P."/>
            <person name="Grigoriev I."/>
        </authorList>
    </citation>
    <scope>NUCLEOTIDE SEQUENCE</scope>
    <source>
        <strain evidence="3">CBS 133067</strain>
    </source>
</reference>
<dbReference type="InterPro" id="IPR001005">
    <property type="entry name" value="SANT/Myb"/>
</dbReference>
<feature type="region of interest" description="Disordered" evidence="1">
    <location>
        <begin position="174"/>
        <end position="209"/>
    </location>
</feature>
<keyword evidence="4" id="KW-1185">Reference proteome</keyword>
<dbReference type="Proteomes" id="UP000799772">
    <property type="component" value="Unassembled WGS sequence"/>
</dbReference>
<dbReference type="Gene3D" id="1.10.10.60">
    <property type="entry name" value="Homeodomain-like"/>
    <property type="match status" value="1"/>
</dbReference>
<dbReference type="EMBL" id="ML978137">
    <property type="protein sequence ID" value="KAF2093665.1"/>
    <property type="molecule type" value="Genomic_DNA"/>
</dbReference>
<evidence type="ECO:0000313" key="4">
    <source>
        <dbReference type="Proteomes" id="UP000799772"/>
    </source>
</evidence>
<evidence type="ECO:0000256" key="1">
    <source>
        <dbReference type="SAM" id="MobiDB-lite"/>
    </source>
</evidence>
<accession>A0A9P4I2A1</accession>
<protein>
    <recommendedName>
        <fullName evidence="2">Myb-like domain-containing protein</fullName>
    </recommendedName>
</protein>
<dbReference type="CDD" id="cd00167">
    <property type="entry name" value="SANT"/>
    <property type="match status" value="1"/>
</dbReference>
<evidence type="ECO:0000313" key="3">
    <source>
        <dbReference type="EMBL" id="KAF2093665.1"/>
    </source>
</evidence>
<gene>
    <name evidence="3" type="ORF">NA57DRAFT_81165</name>
</gene>
<organism evidence="3 4">
    <name type="scientific">Rhizodiscina lignyota</name>
    <dbReference type="NCBI Taxonomy" id="1504668"/>
    <lineage>
        <taxon>Eukaryota</taxon>
        <taxon>Fungi</taxon>
        <taxon>Dikarya</taxon>
        <taxon>Ascomycota</taxon>
        <taxon>Pezizomycotina</taxon>
        <taxon>Dothideomycetes</taxon>
        <taxon>Pleosporomycetidae</taxon>
        <taxon>Aulographales</taxon>
        <taxon>Rhizodiscinaceae</taxon>
        <taxon>Rhizodiscina</taxon>
    </lineage>
</organism>
<dbReference type="PROSITE" id="PS50090">
    <property type="entry name" value="MYB_LIKE"/>
    <property type="match status" value="1"/>
</dbReference>
<comment type="caution">
    <text evidence="3">The sequence shown here is derived from an EMBL/GenBank/DDBJ whole genome shotgun (WGS) entry which is preliminary data.</text>
</comment>
<name>A0A9P4I2A1_9PEZI</name>
<dbReference type="InterPro" id="IPR009057">
    <property type="entry name" value="Homeodomain-like_sf"/>
</dbReference>
<dbReference type="Pfam" id="PF13921">
    <property type="entry name" value="Myb_DNA-bind_6"/>
    <property type="match status" value="1"/>
</dbReference>
<evidence type="ECO:0000259" key="2">
    <source>
        <dbReference type="PROSITE" id="PS50090"/>
    </source>
</evidence>
<dbReference type="AlphaFoldDB" id="A0A9P4I2A1"/>